<dbReference type="RefSeq" id="YP_009480855.1">
    <property type="nucleotide sequence ID" value="NC_037665.1"/>
</dbReference>
<feature type="compositionally biased region" description="Basic and acidic residues" evidence="1">
    <location>
        <begin position="562"/>
        <end position="571"/>
    </location>
</feature>
<dbReference type="InterPro" id="IPR052050">
    <property type="entry name" value="SecEffector_AnkRepeat"/>
</dbReference>
<name>A0A2U7UEG0_9VIRU</name>
<dbReference type="PANTHER" id="PTHR46586">
    <property type="entry name" value="ANKYRIN REPEAT-CONTAINING PROTEIN"/>
    <property type="match status" value="1"/>
</dbReference>
<organism evidence="2">
    <name type="scientific">Pandoravirus macleodensis</name>
    <dbReference type="NCBI Taxonomy" id="2107707"/>
    <lineage>
        <taxon>Viruses</taxon>
        <taxon>Pandoravirus</taxon>
    </lineage>
</organism>
<dbReference type="GeneID" id="36841314"/>
<feature type="region of interest" description="Disordered" evidence="1">
    <location>
        <begin position="538"/>
        <end position="571"/>
    </location>
</feature>
<evidence type="ECO:0008006" key="3">
    <source>
        <dbReference type="Google" id="ProtNLM"/>
    </source>
</evidence>
<gene>
    <name evidence="2" type="ORF">pmac_cds_171</name>
</gene>
<sequence>MELAPTPRDDTDPGLMGRRLSDMPAEIIANIVNFIEEPRTLYVAQCASSLFSGRSVGEMAAQRYAHCIRTLFGSGAPLWVIERAMTLRNTPLPVNVIEDAIKGGRRNTHKSRIDVLRLIVCAFNSQGATARPDPIDGLPHNIADVPPLVKKEAIIKALADATTTAASVGCVASVRYLHREALALSPQLDVSLGIACAAARAGHLDCFVYAHDIQIARSSTLCRCTADVGNAAWEAPKPDIITWMRENRCAGIVPLKALHVACAISATGSSTEMVAYMAKESPDLAGDIEIQRAVRTAASSGRIDMLTLMVETGMCRGYAPILAGAAKRNVTDVLAWACDESGPCFARLGPPDQESIDVAMSTASGNGEPQCLVWLVEHFTSTVTPASLMWSALICEKVSAMRAIDAILVKPFPWGSALARALRTGRVHAARYIVEEKGVAITPEVLADASTIKEAVAKYVCESMTRDQLQETIDTMGSISQARYQKYIERIRQHAPDLCVATVRAMDIDQTLLGLEATPEYASPCSCARCTSDGNRIARRASMPPPAKRRRVESDAPTMIQCDEKNGAGKP</sequence>
<evidence type="ECO:0000256" key="1">
    <source>
        <dbReference type="SAM" id="MobiDB-lite"/>
    </source>
</evidence>
<accession>A0A2U7UEG0</accession>
<dbReference type="KEGG" id="vg:36841314"/>
<dbReference type="EMBL" id="MG011691">
    <property type="protein sequence ID" value="AVK76859.1"/>
    <property type="molecule type" value="Genomic_DNA"/>
</dbReference>
<protein>
    <recommendedName>
        <fullName evidence="3">F-box incomplete domain containing protein</fullName>
    </recommendedName>
</protein>
<dbReference type="PANTHER" id="PTHR46586:SF3">
    <property type="entry name" value="ANKYRIN REPEAT-CONTAINING PROTEIN"/>
    <property type="match status" value="1"/>
</dbReference>
<proteinExistence type="predicted"/>
<dbReference type="Proteomes" id="UP000249758">
    <property type="component" value="Segment"/>
</dbReference>
<evidence type="ECO:0000313" key="2">
    <source>
        <dbReference type="EMBL" id="AVK76859.1"/>
    </source>
</evidence>
<reference evidence="2" key="1">
    <citation type="journal article" date="2018" name="Nat. Commun.">
        <title>Diversity and evolution of the emerging Pandoraviridae family.</title>
        <authorList>
            <person name="Legendre M."/>
            <person name="Fabre E."/>
            <person name="Poirot O."/>
            <person name="Jeudy S."/>
            <person name="Lartigue A."/>
            <person name="Alempic J.M."/>
            <person name="Beucher L."/>
            <person name="Philippe N."/>
            <person name="Bertaux L."/>
            <person name="Christo-Foroux E."/>
            <person name="Labadie K."/>
            <person name="Coute Y."/>
            <person name="Abergel C."/>
            <person name="Claverie J.M."/>
        </authorList>
    </citation>
    <scope>NUCLEOTIDE SEQUENCE [LARGE SCALE GENOMIC DNA]</scope>
    <source>
        <strain evidence="2">Macleodensis</strain>
    </source>
</reference>